<keyword evidence="5" id="KW-0313">Glucose metabolism</keyword>
<dbReference type="PROSITE" id="PS00710">
    <property type="entry name" value="PGM_PMM"/>
    <property type="match status" value="1"/>
</dbReference>
<keyword evidence="7" id="KW-0479">Metal-binding</keyword>
<dbReference type="GO" id="GO:0000287">
    <property type="term" value="F:magnesium ion binding"/>
    <property type="evidence" value="ECO:0007669"/>
    <property type="project" value="InterPro"/>
</dbReference>
<keyword evidence="8" id="KW-0460">Magnesium</keyword>
<dbReference type="Proteomes" id="UP000054988">
    <property type="component" value="Unassembled WGS sequence"/>
</dbReference>
<dbReference type="Gene3D" id="3.40.120.10">
    <property type="entry name" value="Alpha-D-Glucose-1,6-Bisphosphate, subunit A, domain 3"/>
    <property type="match status" value="3"/>
</dbReference>
<dbReference type="Gene3D" id="3.30.559.10">
    <property type="entry name" value="Chloramphenicol acetyltransferase-like domain"/>
    <property type="match status" value="2"/>
</dbReference>
<dbReference type="InterPro" id="IPR005844">
    <property type="entry name" value="A-D-PHexomutase_a/b/a-I"/>
</dbReference>
<dbReference type="Pfam" id="PF02458">
    <property type="entry name" value="Transferase"/>
    <property type="match status" value="1"/>
</dbReference>
<dbReference type="GO" id="GO:0006166">
    <property type="term" value="P:purine ribonucleoside salvage"/>
    <property type="evidence" value="ECO:0007669"/>
    <property type="project" value="TreeGrafter"/>
</dbReference>
<evidence type="ECO:0000256" key="1">
    <source>
        <dbReference type="ARBA" id="ARBA00001946"/>
    </source>
</evidence>
<evidence type="ECO:0000256" key="4">
    <source>
        <dbReference type="ARBA" id="ARBA00022490"/>
    </source>
</evidence>
<dbReference type="GO" id="GO:0005737">
    <property type="term" value="C:cytoplasm"/>
    <property type="evidence" value="ECO:0007669"/>
    <property type="project" value="UniProtKB-SubCell"/>
</dbReference>
<evidence type="ECO:0000256" key="2">
    <source>
        <dbReference type="ARBA" id="ARBA00004496"/>
    </source>
</evidence>
<comment type="similarity">
    <text evidence="3">Belongs to the phosphohexose mutase family.</text>
</comment>
<evidence type="ECO:0000259" key="13">
    <source>
        <dbReference type="Pfam" id="PF02880"/>
    </source>
</evidence>
<evidence type="ECO:0000256" key="5">
    <source>
        <dbReference type="ARBA" id="ARBA00022526"/>
    </source>
</evidence>
<dbReference type="GO" id="GO:0006006">
    <property type="term" value="P:glucose metabolic process"/>
    <property type="evidence" value="ECO:0007669"/>
    <property type="project" value="UniProtKB-KW"/>
</dbReference>
<evidence type="ECO:0000256" key="3">
    <source>
        <dbReference type="ARBA" id="ARBA00010231"/>
    </source>
</evidence>
<dbReference type="InterPro" id="IPR016055">
    <property type="entry name" value="A-D-PHexomutase_a/b/a-I/II/III"/>
</dbReference>
<evidence type="ECO:0000313" key="15">
    <source>
        <dbReference type="Proteomes" id="UP000054988"/>
    </source>
</evidence>
<evidence type="ECO:0000313" key="14">
    <source>
        <dbReference type="EMBL" id="KTB44700.1"/>
    </source>
</evidence>
<comment type="subcellular location">
    <subcellularLocation>
        <location evidence="2">Cytoplasm</location>
    </subcellularLocation>
</comment>
<evidence type="ECO:0000256" key="7">
    <source>
        <dbReference type="ARBA" id="ARBA00022723"/>
    </source>
</evidence>
<dbReference type="Pfam" id="PF02880">
    <property type="entry name" value="PGM_PMM_III"/>
    <property type="match status" value="1"/>
</dbReference>
<keyword evidence="9" id="KW-0413">Isomerase</keyword>
<evidence type="ECO:0000256" key="8">
    <source>
        <dbReference type="ARBA" id="ARBA00022842"/>
    </source>
</evidence>
<dbReference type="SUPFAM" id="SSF53738">
    <property type="entry name" value="Phosphoglucomutase, first 3 domains"/>
    <property type="match status" value="3"/>
</dbReference>
<feature type="domain" description="Alpha-D-phosphohexomutase alpha/beta/alpha" evidence="12">
    <location>
        <begin position="650"/>
        <end position="736"/>
    </location>
</feature>
<sequence length="920" mass="102732">MAATLRLANYDLWMTFIKNVHVISTSLNVDLFRQSLSKSMAIYWPTRGRLERDDRGWKIDCTAEIPVHFLIEKSDCLPPLNENVIQADLSDLLPESSSIFLHDRSLLHFKLTLCGDMTAIGVSWHHVLGDATTLKRFMLTLSEFYESIESSSPPPLFSKHDFGPPSQEALSKFAPMMPHVCNAAVPSSLIAKYSAERIIPVHFIVFKAKVSALKESMQATVGSCVALSMQDCLTAYIVATLNWCKSNAIRRITNAAQWRSVSAPWASQDLAGNPIYIIPTQDIDTSNITDVAHIALLIRQSVLTARDAEYVDGYMSTTGYLMSAAADAGKQFYFGSDPQVLSVNSTISLNWQNIMFGARDAKFYTSGVSRYHLRLFSANSRIGGAIDVSFGVPEVVYPKLMQRLPLENGSNPTSSRQIFIRMEALDLQELVQNWLAMDRNEQTRDEIQRLWDKRDTKELERRMRRRIEFGTAGLREKMEAGWSRMNDLIIIQTSQGLCRYVLDVVKDATSRGIVVGHDHRHHSERWAQLTAATFLAEGVKVYLHRGLVHTPLVPFSVKRLNAACGVMITASHNPKDDNGYKVYWENAVQIIGPHDKGISDAILANLVPKTWSADLVRSSPDCLDVTQDMKKVYFECLADLKLPWPEVDATNITFVNTSMHGVGHPFVSKALENFRHVTIIPVVEQQNPDPDFPTVAYPNPEEKGALDLALATADAKNASYVLAQDPDADRFSAAEKQMSGEWVKFTGDQLGVIFAGHIFDAFRSEATEPLKKLAMVASTVSSKMIEAIAEREGFKFVECLTGFKYIGNMALDLVKQGYHVPFGYEEAIGFMFGSDVRDKDGVAATVMFVQIAQILRAQGQSVKSYLDDLYERTSGTEPKIKYYLEGCGKDKQDIAQLLSKVVQELGTVWMEADKNNLGHS</sequence>
<dbReference type="InterPro" id="IPR005846">
    <property type="entry name" value="A-D-PHexomutase_a/b/a-III"/>
</dbReference>
<evidence type="ECO:0000256" key="9">
    <source>
        <dbReference type="ARBA" id="ARBA00023235"/>
    </source>
</evidence>
<dbReference type="eggNOG" id="KOG1220">
    <property type="taxonomic scope" value="Eukaryota"/>
</dbReference>
<accession>A0A0W0G866</accession>
<dbReference type="Pfam" id="PF02879">
    <property type="entry name" value="PGM_PMM_II"/>
    <property type="match status" value="1"/>
</dbReference>
<dbReference type="InterPro" id="IPR036900">
    <property type="entry name" value="A-D-PHexomutase_C_sf"/>
</dbReference>
<dbReference type="GO" id="GO:0008973">
    <property type="term" value="F:phosphopentomutase activity"/>
    <property type="evidence" value="ECO:0007669"/>
    <property type="project" value="TreeGrafter"/>
</dbReference>
<evidence type="ECO:0000259" key="11">
    <source>
        <dbReference type="Pfam" id="PF02878"/>
    </source>
</evidence>
<evidence type="ECO:0000259" key="12">
    <source>
        <dbReference type="Pfam" id="PF02879"/>
    </source>
</evidence>
<organism evidence="14 15">
    <name type="scientific">Moniliophthora roreri</name>
    <name type="common">Frosty pod rot fungus</name>
    <name type="synonym">Monilia roreri</name>
    <dbReference type="NCBI Taxonomy" id="221103"/>
    <lineage>
        <taxon>Eukaryota</taxon>
        <taxon>Fungi</taxon>
        <taxon>Dikarya</taxon>
        <taxon>Basidiomycota</taxon>
        <taxon>Agaricomycotina</taxon>
        <taxon>Agaricomycetes</taxon>
        <taxon>Agaricomycetidae</taxon>
        <taxon>Agaricales</taxon>
        <taxon>Marasmiineae</taxon>
        <taxon>Marasmiaceae</taxon>
        <taxon>Moniliophthora</taxon>
    </lineage>
</organism>
<feature type="domain" description="Alpha-D-phosphohexomutase alpha/beta/alpha" evidence="13">
    <location>
        <begin position="747"/>
        <end position="872"/>
    </location>
</feature>
<evidence type="ECO:0000256" key="10">
    <source>
        <dbReference type="ARBA" id="ARBA00023277"/>
    </source>
</evidence>
<dbReference type="GO" id="GO:0005634">
    <property type="term" value="C:nucleus"/>
    <property type="evidence" value="ECO:0007669"/>
    <property type="project" value="TreeGrafter"/>
</dbReference>
<dbReference type="PANTHER" id="PTHR45745">
    <property type="entry name" value="PHOSPHOMANNOMUTASE 45A"/>
    <property type="match status" value="1"/>
</dbReference>
<protein>
    <submittedName>
        <fullName evidence="14">Uncharacterized protein</fullName>
    </submittedName>
</protein>
<name>A0A0W0G866_MONRR</name>
<dbReference type="InterPro" id="IPR016066">
    <property type="entry name" value="A-D-PHexomutase_CS"/>
</dbReference>
<keyword evidence="4" id="KW-0963">Cytoplasm</keyword>
<evidence type="ECO:0000256" key="6">
    <source>
        <dbReference type="ARBA" id="ARBA00022553"/>
    </source>
</evidence>
<dbReference type="SUPFAM" id="SSF55957">
    <property type="entry name" value="Phosphoglucomutase, C-terminal domain"/>
    <property type="match status" value="1"/>
</dbReference>
<dbReference type="EMBL" id="LATX01000871">
    <property type="protein sequence ID" value="KTB44700.1"/>
    <property type="molecule type" value="Genomic_DNA"/>
</dbReference>
<comment type="cofactor">
    <cofactor evidence="1">
        <name>Mg(2+)</name>
        <dbReference type="ChEBI" id="CHEBI:18420"/>
    </cofactor>
</comment>
<keyword evidence="6" id="KW-0597">Phosphoprotein</keyword>
<dbReference type="InterPro" id="IPR005845">
    <property type="entry name" value="A-D-PHexomutase_a/b/a-II"/>
</dbReference>
<feature type="domain" description="Alpha-D-phosphohexomutase alpha/beta/alpha" evidence="11">
    <location>
        <begin position="467"/>
        <end position="603"/>
    </location>
</feature>
<dbReference type="PANTHER" id="PTHR45745:SF1">
    <property type="entry name" value="PHOSPHOGLUCOMUTASE 2B-RELATED"/>
    <property type="match status" value="1"/>
</dbReference>
<keyword evidence="10" id="KW-0119">Carbohydrate metabolism</keyword>
<dbReference type="CDD" id="cd05799">
    <property type="entry name" value="PGM2"/>
    <property type="match status" value="1"/>
</dbReference>
<comment type="caution">
    <text evidence="14">The sequence shown here is derived from an EMBL/GenBank/DDBJ whole genome shotgun (WGS) entry which is preliminary data.</text>
</comment>
<dbReference type="AlphaFoldDB" id="A0A0W0G866"/>
<dbReference type="InterPro" id="IPR023213">
    <property type="entry name" value="CAT-like_dom_sf"/>
</dbReference>
<reference evidence="14 15" key="1">
    <citation type="submission" date="2015-12" db="EMBL/GenBank/DDBJ databases">
        <title>Draft genome sequence of Moniliophthora roreri, the causal agent of frosty pod rot of cacao.</title>
        <authorList>
            <person name="Aime M.C."/>
            <person name="Diaz-Valderrama J.R."/>
            <person name="Kijpornyongpan T."/>
            <person name="Phillips-Mora W."/>
        </authorList>
    </citation>
    <scope>NUCLEOTIDE SEQUENCE [LARGE SCALE GENOMIC DNA]</scope>
    <source>
        <strain evidence="14 15">MCA 2952</strain>
    </source>
</reference>
<dbReference type="Pfam" id="PF02878">
    <property type="entry name" value="PGM_PMM_I"/>
    <property type="match status" value="1"/>
</dbReference>
<gene>
    <name evidence="14" type="ORF">WG66_2706</name>
</gene>
<proteinExistence type="inferred from homology"/>
<dbReference type="FunFam" id="3.40.120.10:FF:000035">
    <property type="entry name" value="Pgm3p"/>
    <property type="match status" value="1"/>
</dbReference>